<dbReference type="EMBL" id="JAUFQC010000027">
    <property type="protein sequence ID" value="MDN3612516.1"/>
    <property type="molecule type" value="Genomic_DNA"/>
</dbReference>
<dbReference type="InterPro" id="IPR016181">
    <property type="entry name" value="Acyl_CoA_acyltransferase"/>
</dbReference>
<reference evidence="5" key="1">
    <citation type="journal article" date="2019" name="Int. J. Syst. Evol. Microbiol.">
        <title>The Global Catalogue of Microorganisms (GCM) 10K type strain sequencing project: providing services to taxonomists for standard genome sequencing and annotation.</title>
        <authorList>
            <consortium name="The Broad Institute Genomics Platform"/>
            <consortium name="The Broad Institute Genome Sequencing Center for Infectious Disease"/>
            <person name="Wu L."/>
            <person name="Ma J."/>
        </authorList>
    </citation>
    <scope>NUCLEOTIDE SEQUENCE [LARGE SCALE GENOMIC DNA]</scope>
    <source>
        <strain evidence="5">CECT 7398</strain>
    </source>
</reference>
<name>A0ABT8C1M5_9VIBR</name>
<dbReference type="GO" id="GO:0016746">
    <property type="term" value="F:acyltransferase activity"/>
    <property type="evidence" value="ECO:0007669"/>
    <property type="project" value="UniProtKB-KW"/>
</dbReference>
<organism evidence="4 5">
    <name type="scientific">Vibrio ostreicida</name>
    <dbReference type="NCBI Taxonomy" id="526588"/>
    <lineage>
        <taxon>Bacteria</taxon>
        <taxon>Pseudomonadati</taxon>
        <taxon>Pseudomonadota</taxon>
        <taxon>Gammaproteobacteria</taxon>
        <taxon>Vibrionales</taxon>
        <taxon>Vibrionaceae</taxon>
        <taxon>Vibrio</taxon>
    </lineage>
</organism>
<dbReference type="PROSITE" id="PS51186">
    <property type="entry name" value="GNAT"/>
    <property type="match status" value="1"/>
</dbReference>
<dbReference type="Pfam" id="PF00583">
    <property type="entry name" value="Acetyltransf_1"/>
    <property type="match status" value="1"/>
</dbReference>
<dbReference type="Proteomes" id="UP001238540">
    <property type="component" value="Unassembled WGS sequence"/>
</dbReference>
<dbReference type="CDD" id="cd04301">
    <property type="entry name" value="NAT_SF"/>
    <property type="match status" value="1"/>
</dbReference>
<dbReference type="PANTHER" id="PTHR43420">
    <property type="entry name" value="ACETYLTRANSFERASE"/>
    <property type="match status" value="1"/>
</dbReference>
<keyword evidence="5" id="KW-1185">Reference proteome</keyword>
<evidence type="ECO:0000259" key="3">
    <source>
        <dbReference type="PROSITE" id="PS51186"/>
    </source>
</evidence>
<dbReference type="Gene3D" id="3.40.630.30">
    <property type="match status" value="1"/>
</dbReference>
<dbReference type="RefSeq" id="WP_076589204.1">
    <property type="nucleotide sequence ID" value="NZ_JABEYA020000006.1"/>
</dbReference>
<evidence type="ECO:0000256" key="1">
    <source>
        <dbReference type="ARBA" id="ARBA00022679"/>
    </source>
</evidence>
<accession>A0ABT8C1M5</accession>
<protein>
    <submittedName>
        <fullName evidence="4">GNAT family N-acetyltransferase</fullName>
        <ecNumber evidence="4">2.3.1.-</ecNumber>
    </submittedName>
</protein>
<keyword evidence="2 4" id="KW-0012">Acyltransferase</keyword>
<evidence type="ECO:0000256" key="2">
    <source>
        <dbReference type="ARBA" id="ARBA00023315"/>
    </source>
</evidence>
<dbReference type="SUPFAM" id="SSF55729">
    <property type="entry name" value="Acyl-CoA N-acyltransferases (Nat)"/>
    <property type="match status" value="1"/>
</dbReference>
<sequence length="168" mass="18858">MDVRTLAENDWQQYKDLRLLSLGQSPQSFASSVEDEITHSDEHWRARVRPSQSAFILGAFDGVSLVAIAGFSQGEKAKICHKAKLWGIYVKSDYRGQGIAADLLNASFYRAFERPDIAQLQLSVVVDNTHAIALYERAGFTSYAIEADAIRAEGQSYDEMHMVKKIRD</sequence>
<dbReference type="InterPro" id="IPR050680">
    <property type="entry name" value="YpeA/RimI_acetyltransf"/>
</dbReference>
<gene>
    <name evidence="4" type="ORF">QWZ16_23235</name>
</gene>
<dbReference type="InterPro" id="IPR000182">
    <property type="entry name" value="GNAT_dom"/>
</dbReference>
<keyword evidence="1 4" id="KW-0808">Transferase</keyword>
<evidence type="ECO:0000313" key="5">
    <source>
        <dbReference type="Proteomes" id="UP001238540"/>
    </source>
</evidence>
<proteinExistence type="predicted"/>
<feature type="domain" description="N-acetyltransferase" evidence="3">
    <location>
        <begin position="1"/>
        <end position="167"/>
    </location>
</feature>
<dbReference type="EC" id="2.3.1.-" evidence="4"/>
<comment type="caution">
    <text evidence="4">The sequence shown here is derived from an EMBL/GenBank/DDBJ whole genome shotgun (WGS) entry which is preliminary data.</text>
</comment>
<evidence type="ECO:0000313" key="4">
    <source>
        <dbReference type="EMBL" id="MDN3612516.1"/>
    </source>
</evidence>